<keyword evidence="3" id="KW-0808">Transferase</keyword>
<evidence type="ECO:0000256" key="1">
    <source>
        <dbReference type="SAM" id="Phobius"/>
    </source>
</evidence>
<organism evidence="3 4">
    <name type="scientific">Flavobacterium laiguense</name>
    <dbReference type="NCBI Taxonomy" id="2169409"/>
    <lineage>
        <taxon>Bacteria</taxon>
        <taxon>Pseudomonadati</taxon>
        <taxon>Bacteroidota</taxon>
        <taxon>Flavobacteriia</taxon>
        <taxon>Flavobacteriales</taxon>
        <taxon>Flavobacteriaceae</taxon>
        <taxon>Flavobacterium</taxon>
    </lineage>
</organism>
<feature type="transmembrane region" description="Helical" evidence="1">
    <location>
        <begin position="51"/>
        <end position="71"/>
    </location>
</feature>
<dbReference type="RefSeq" id="WP_116760564.1">
    <property type="nucleotide sequence ID" value="NZ_QCZH01000002.1"/>
</dbReference>
<evidence type="ECO:0000259" key="2">
    <source>
        <dbReference type="Pfam" id="PF13239"/>
    </source>
</evidence>
<accession>A0A2U1K119</accession>
<keyword evidence="1" id="KW-0812">Transmembrane</keyword>
<dbReference type="AlphaFoldDB" id="A0A2U1K119"/>
<protein>
    <submittedName>
        <fullName evidence="3">Histidine kinase</fullName>
    </submittedName>
</protein>
<sequence>MENQYTEEDRYYKARKRVEEIKGFYGNLISYIVVNCFLLILNLVTSPQYLWFFWPLLGWGIGVLFHGLKVFNYSPFFNKEWEERKIKEFMEKEEQSKNTWK</sequence>
<proteinExistence type="predicted"/>
<feature type="transmembrane region" description="Helical" evidence="1">
    <location>
        <begin position="24"/>
        <end position="45"/>
    </location>
</feature>
<dbReference type="GO" id="GO:0016301">
    <property type="term" value="F:kinase activity"/>
    <property type="evidence" value="ECO:0007669"/>
    <property type="project" value="UniProtKB-KW"/>
</dbReference>
<dbReference type="InterPro" id="IPR025698">
    <property type="entry name" value="2TM_dom"/>
</dbReference>
<keyword evidence="1" id="KW-1133">Transmembrane helix</keyword>
<name>A0A2U1K119_9FLAO</name>
<dbReference type="Proteomes" id="UP000245618">
    <property type="component" value="Unassembled WGS sequence"/>
</dbReference>
<keyword evidence="1" id="KW-0472">Membrane</keyword>
<dbReference type="OrthoDB" id="8965954at2"/>
<gene>
    <name evidence="3" type="ORF">DB891_03315</name>
</gene>
<feature type="domain" description="2TM" evidence="2">
    <location>
        <begin position="13"/>
        <end position="91"/>
    </location>
</feature>
<reference evidence="3 4" key="1">
    <citation type="submission" date="2018-04" db="EMBL/GenBank/DDBJ databases">
        <title>Flavobacterium sp. nov., isolated from glacier ice.</title>
        <authorList>
            <person name="Liu Q."/>
            <person name="Xin Y.-H."/>
        </authorList>
    </citation>
    <scope>NUCLEOTIDE SEQUENCE [LARGE SCALE GENOMIC DNA]</scope>
    <source>
        <strain evidence="3 4">LB2P30</strain>
    </source>
</reference>
<evidence type="ECO:0000313" key="4">
    <source>
        <dbReference type="Proteomes" id="UP000245618"/>
    </source>
</evidence>
<evidence type="ECO:0000313" key="3">
    <source>
        <dbReference type="EMBL" id="PWA10869.1"/>
    </source>
</evidence>
<keyword evidence="4" id="KW-1185">Reference proteome</keyword>
<keyword evidence="3" id="KW-0418">Kinase</keyword>
<dbReference type="EMBL" id="QCZH01000002">
    <property type="protein sequence ID" value="PWA10869.1"/>
    <property type="molecule type" value="Genomic_DNA"/>
</dbReference>
<comment type="caution">
    <text evidence="3">The sequence shown here is derived from an EMBL/GenBank/DDBJ whole genome shotgun (WGS) entry which is preliminary data.</text>
</comment>
<dbReference type="Pfam" id="PF13239">
    <property type="entry name" value="2TM"/>
    <property type="match status" value="1"/>
</dbReference>